<proteinExistence type="predicted"/>
<dbReference type="AlphaFoldDB" id="A0A1I4LBX2"/>
<sequence length="163" mass="17908">MAATNRLAGIVSKINQLPEFARSRALSLFFGKAVPFTGTAGIRIESLDDSRCVISIANKRRVQNHIGGVHAVASLLLAESATGFLVGLNVPDDKVPVIKTVKAEYTKRAKGDMRVEAHLTDEQKQRMRSEEKGDTAVAVTIHDSEAKEPIEVEMVWAWTPKKR</sequence>
<gene>
    <name evidence="1" type="ORF">SAMN04487963_0395</name>
</gene>
<evidence type="ECO:0000313" key="2">
    <source>
        <dbReference type="Proteomes" id="UP000198519"/>
    </source>
</evidence>
<name>A0A1I4LBX2_9GAMM</name>
<organism evidence="1 2">
    <name type="scientific">Marinobacter zhejiangensis</name>
    <dbReference type="NCBI Taxonomy" id="488535"/>
    <lineage>
        <taxon>Bacteria</taxon>
        <taxon>Pseudomonadati</taxon>
        <taxon>Pseudomonadota</taxon>
        <taxon>Gammaproteobacteria</taxon>
        <taxon>Pseudomonadales</taxon>
        <taxon>Marinobacteraceae</taxon>
        <taxon>Marinobacter</taxon>
    </lineage>
</organism>
<dbReference type="InterPro" id="IPR027961">
    <property type="entry name" value="DUF4442"/>
</dbReference>
<accession>A0A1I4LBX2</accession>
<dbReference type="EMBL" id="FOUE01000001">
    <property type="protein sequence ID" value="SFL88431.1"/>
    <property type="molecule type" value="Genomic_DNA"/>
</dbReference>
<dbReference type="SUPFAM" id="SSF54637">
    <property type="entry name" value="Thioesterase/thiol ester dehydrase-isomerase"/>
    <property type="match status" value="1"/>
</dbReference>
<dbReference type="Pfam" id="PF14539">
    <property type="entry name" value="DUF4442"/>
    <property type="match status" value="1"/>
</dbReference>
<evidence type="ECO:0000313" key="1">
    <source>
        <dbReference type="EMBL" id="SFL88431.1"/>
    </source>
</evidence>
<protein>
    <submittedName>
        <fullName evidence="1">Acyl-coenzyme A thioesterase PaaI, contains HGG motif</fullName>
    </submittedName>
</protein>
<dbReference type="STRING" id="488535.SAMN04487963_0395"/>
<dbReference type="Gene3D" id="3.10.129.10">
    <property type="entry name" value="Hotdog Thioesterase"/>
    <property type="match status" value="1"/>
</dbReference>
<reference evidence="2" key="1">
    <citation type="submission" date="2016-10" db="EMBL/GenBank/DDBJ databases">
        <authorList>
            <person name="Varghese N."/>
            <person name="Submissions S."/>
        </authorList>
    </citation>
    <scope>NUCLEOTIDE SEQUENCE [LARGE SCALE GENOMIC DNA]</scope>
    <source>
        <strain evidence="2">CGMCC 1.7061</strain>
    </source>
</reference>
<dbReference type="OrthoDB" id="793353at2"/>
<dbReference type="InterPro" id="IPR029069">
    <property type="entry name" value="HotDog_dom_sf"/>
</dbReference>
<dbReference type="CDD" id="cd03443">
    <property type="entry name" value="PaaI_thioesterase"/>
    <property type="match status" value="1"/>
</dbReference>
<dbReference type="RefSeq" id="WP_092020215.1">
    <property type="nucleotide sequence ID" value="NZ_FOUE01000001.1"/>
</dbReference>
<dbReference type="Proteomes" id="UP000198519">
    <property type="component" value="Unassembled WGS sequence"/>
</dbReference>
<keyword evidence="2" id="KW-1185">Reference proteome</keyword>